<dbReference type="EMBL" id="RHFK02000020">
    <property type="protein sequence ID" value="TWW58455.1"/>
    <property type="molecule type" value="Genomic_DNA"/>
</dbReference>
<dbReference type="AlphaFoldDB" id="A0A5C6MUC3"/>
<organism evidence="2 3">
    <name type="scientific">Takifugu flavidus</name>
    <name type="common">sansaifugu</name>
    <dbReference type="NCBI Taxonomy" id="433684"/>
    <lineage>
        <taxon>Eukaryota</taxon>
        <taxon>Metazoa</taxon>
        <taxon>Chordata</taxon>
        <taxon>Craniata</taxon>
        <taxon>Vertebrata</taxon>
        <taxon>Euteleostomi</taxon>
        <taxon>Actinopterygii</taxon>
        <taxon>Neopterygii</taxon>
        <taxon>Teleostei</taxon>
        <taxon>Neoteleostei</taxon>
        <taxon>Acanthomorphata</taxon>
        <taxon>Eupercaria</taxon>
        <taxon>Tetraodontiformes</taxon>
        <taxon>Tetradontoidea</taxon>
        <taxon>Tetraodontidae</taxon>
        <taxon>Takifugu</taxon>
    </lineage>
</organism>
<comment type="caution">
    <text evidence="2">The sequence shown here is derived from an EMBL/GenBank/DDBJ whole genome shotgun (WGS) entry which is preliminary data.</text>
</comment>
<name>A0A5C6MUC3_9TELE</name>
<sequence length="510" mass="55456">MFDIMCSLGGLPLPSVSRGTFVLRRTPESSPVQEDWGGVEHNWVQLALQDCSCSPCSLGGLPLPSVSRGTFVLRRTPESSPVQEDCSVLRTHRCSEFPAVQGDCVWFGDSPMDLGRADAASRSPCGPGGLQRVEDSPVFRVPGSPGGLRLEDCSVLRTHRCSEFPAVQGDCVWFGDSPMDLGRADAASRSPCGPGGLQRVEDSPVFRVPGSPGGLRLEDCSVLRTHRCSEFPAVQGDCVWFGDSPMDLGRADAASRSPCAFDLPTTVSWPAFGSATTMYRNREQGSERGRARERGEREGGEREGGSKREGGARGGEQESERGGEQESERGESEREGGSKREGGRARERGRGGSERERERGERERERGGGVREREGGECERERERGENEREGGAREGEQESDREGGRARGGEREGGSKRAREGGSKRAREGRVREGGSKREGGRARERGRGGSERERERGEREREGGSARERGRGGESERERGGEQESERERGGEQERGGGERERGGGENK</sequence>
<gene>
    <name evidence="2" type="ORF">D4764_07G0011740</name>
</gene>
<reference evidence="2 3" key="1">
    <citation type="submission" date="2019-04" db="EMBL/GenBank/DDBJ databases">
        <title>Chromosome genome assembly for Takifugu flavidus.</title>
        <authorList>
            <person name="Xiao S."/>
        </authorList>
    </citation>
    <scope>NUCLEOTIDE SEQUENCE [LARGE SCALE GENOMIC DNA]</scope>
    <source>
        <strain evidence="2">HTHZ2018</strain>
        <tissue evidence="2">Muscle</tissue>
    </source>
</reference>
<evidence type="ECO:0000313" key="2">
    <source>
        <dbReference type="EMBL" id="TWW58455.1"/>
    </source>
</evidence>
<accession>A0A5C6MUC3</accession>
<proteinExistence type="predicted"/>
<feature type="compositionally biased region" description="Basic and acidic residues" evidence="1">
    <location>
        <begin position="280"/>
        <end position="510"/>
    </location>
</feature>
<dbReference type="Proteomes" id="UP000324091">
    <property type="component" value="Chromosome 7"/>
</dbReference>
<keyword evidence="3" id="KW-1185">Reference proteome</keyword>
<evidence type="ECO:0000256" key="1">
    <source>
        <dbReference type="SAM" id="MobiDB-lite"/>
    </source>
</evidence>
<evidence type="ECO:0000313" key="3">
    <source>
        <dbReference type="Proteomes" id="UP000324091"/>
    </source>
</evidence>
<protein>
    <submittedName>
        <fullName evidence="2">Uncharacterized protein</fullName>
    </submittedName>
</protein>
<feature type="region of interest" description="Disordered" evidence="1">
    <location>
        <begin position="278"/>
        <end position="510"/>
    </location>
</feature>